<dbReference type="Gene3D" id="3.10.350.10">
    <property type="entry name" value="LysM domain"/>
    <property type="match status" value="2"/>
</dbReference>
<dbReference type="InterPro" id="IPR036779">
    <property type="entry name" value="LysM_dom_sf"/>
</dbReference>
<dbReference type="SUPFAM" id="SSF54106">
    <property type="entry name" value="LysM domain"/>
    <property type="match status" value="2"/>
</dbReference>
<dbReference type="EMBL" id="MHKI01000014">
    <property type="protein sequence ID" value="OGY86946.1"/>
    <property type="molecule type" value="Genomic_DNA"/>
</dbReference>
<dbReference type="SMART" id="SM00257">
    <property type="entry name" value="LysM"/>
    <property type="match status" value="2"/>
</dbReference>
<protein>
    <recommendedName>
        <fullName evidence="2">LysM domain-containing protein</fullName>
    </recommendedName>
</protein>
<dbReference type="PANTHER" id="PTHR21666:SF270">
    <property type="entry name" value="MUREIN HYDROLASE ACTIVATOR ENVC"/>
    <property type="match status" value="1"/>
</dbReference>
<dbReference type="Pfam" id="PF01476">
    <property type="entry name" value="LysM"/>
    <property type="match status" value="2"/>
</dbReference>
<keyword evidence="1" id="KW-1133">Transmembrane helix</keyword>
<dbReference type="Proteomes" id="UP000176420">
    <property type="component" value="Unassembled WGS sequence"/>
</dbReference>
<dbReference type="Gene3D" id="2.70.70.10">
    <property type="entry name" value="Glucose Permease (Domain IIA)"/>
    <property type="match status" value="1"/>
</dbReference>
<evidence type="ECO:0000259" key="2">
    <source>
        <dbReference type="PROSITE" id="PS51782"/>
    </source>
</evidence>
<evidence type="ECO:0000313" key="3">
    <source>
        <dbReference type="EMBL" id="OGY86946.1"/>
    </source>
</evidence>
<dbReference type="InterPro" id="IPR016047">
    <property type="entry name" value="M23ase_b-sheet_dom"/>
</dbReference>
<dbReference type="InterPro" id="IPR018392">
    <property type="entry name" value="LysM"/>
</dbReference>
<organism evidence="3 4">
    <name type="scientific">Candidatus Kerfeldbacteria bacterium RIFOXYB2_FULL_38_14</name>
    <dbReference type="NCBI Taxonomy" id="1798547"/>
    <lineage>
        <taxon>Bacteria</taxon>
        <taxon>Candidatus Kerfeldiibacteriota</taxon>
    </lineage>
</organism>
<dbReference type="GO" id="GO:0004222">
    <property type="term" value="F:metalloendopeptidase activity"/>
    <property type="evidence" value="ECO:0007669"/>
    <property type="project" value="TreeGrafter"/>
</dbReference>
<gene>
    <name evidence="3" type="ORF">A2319_00180</name>
</gene>
<evidence type="ECO:0000313" key="4">
    <source>
        <dbReference type="Proteomes" id="UP000176420"/>
    </source>
</evidence>
<feature type="transmembrane region" description="Helical" evidence="1">
    <location>
        <begin position="12"/>
        <end position="30"/>
    </location>
</feature>
<feature type="transmembrane region" description="Helical" evidence="1">
    <location>
        <begin position="51"/>
        <end position="71"/>
    </location>
</feature>
<dbReference type="InterPro" id="IPR011055">
    <property type="entry name" value="Dup_hybrid_motif"/>
</dbReference>
<keyword evidence="1" id="KW-0472">Membrane</keyword>
<dbReference type="InterPro" id="IPR050570">
    <property type="entry name" value="Cell_wall_metabolism_enzyme"/>
</dbReference>
<dbReference type="AlphaFoldDB" id="A0A1G2BE38"/>
<keyword evidence="1" id="KW-0812">Transmembrane</keyword>
<evidence type="ECO:0000256" key="1">
    <source>
        <dbReference type="SAM" id="Phobius"/>
    </source>
</evidence>
<feature type="domain" description="LysM" evidence="2">
    <location>
        <begin position="160"/>
        <end position="204"/>
    </location>
</feature>
<reference evidence="3 4" key="1">
    <citation type="journal article" date="2016" name="Nat. Commun.">
        <title>Thousands of microbial genomes shed light on interconnected biogeochemical processes in an aquifer system.</title>
        <authorList>
            <person name="Anantharaman K."/>
            <person name="Brown C.T."/>
            <person name="Hug L.A."/>
            <person name="Sharon I."/>
            <person name="Castelle C.J."/>
            <person name="Probst A.J."/>
            <person name="Thomas B.C."/>
            <person name="Singh A."/>
            <person name="Wilkins M.J."/>
            <person name="Karaoz U."/>
            <person name="Brodie E.L."/>
            <person name="Williams K.H."/>
            <person name="Hubbard S.S."/>
            <person name="Banfield J.F."/>
        </authorList>
    </citation>
    <scope>NUCLEOTIDE SEQUENCE [LARGE SCALE GENOMIC DNA]</scope>
</reference>
<proteinExistence type="predicted"/>
<name>A0A1G2BE38_9BACT</name>
<dbReference type="PROSITE" id="PS51782">
    <property type="entry name" value="LYSM"/>
    <property type="match status" value="2"/>
</dbReference>
<dbReference type="CDD" id="cd00118">
    <property type="entry name" value="LysM"/>
    <property type="match status" value="2"/>
</dbReference>
<dbReference type="PANTHER" id="PTHR21666">
    <property type="entry name" value="PEPTIDASE-RELATED"/>
    <property type="match status" value="1"/>
</dbReference>
<sequence>MLFIAKPLWFIWKIVLRPIIIVVYKIYLVLKEKWRRFFHAQHKILAVLTHRLAIHVFVVILTMSIVFVNVVQAKSVRSDNFLQESLLTQIVAPNNEYKITADTIIPVNTSYIDTSSAVKVTPLGEDSKNAVANITTTGNGGAVLGQTILEGNTKVNTEKTSYTVKEGDTASTIAAKFGVSTKTVLWSNNLDDPDMIKPGDTLDILPVSGLEYTVREGDTVDSIAEKYEATAEDIVDFNKLVNKTEIKVGENIIIPGGKKEDPPPPPPPTQTQLASIKQVFGSNTTSTTNTTTATVQNIPTTSGQNVTPNYGASGQWPTVTHRMSQYYGYGHTGIDIDGEFGDPIYASDGGKVISAGSEGAYGIAVRIQHANGIVTHYAHLQSLGVSAGQQVGRGQYLGQMGSTGRSTGSHLHYEVIVNGRFVNPYTYTK</sequence>
<dbReference type="CDD" id="cd12797">
    <property type="entry name" value="M23_peptidase"/>
    <property type="match status" value="1"/>
</dbReference>
<dbReference type="SUPFAM" id="SSF51261">
    <property type="entry name" value="Duplicated hybrid motif"/>
    <property type="match status" value="1"/>
</dbReference>
<accession>A0A1G2BE38</accession>
<comment type="caution">
    <text evidence="3">The sequence shown here is derived from an EMBL/GenBank/DDBJ whole genome shotgun (WGS) entry which is preliminary data.</text>
</comment>
<feature type="domain" description="LysM" evidence="2">
    <location>
        <begin position="210"/>
        <end position="254"/>
    </location>
</feature>
<dbReference type="Pfam" id="PF01551">
    <property type="entry name" value="Peptidase_M23"/>
    <property type="match status" value="1"/>
</dbReference>